<comment type="caution">
    <text evidence="1">The sequence shown here is derived from an EMBL/GenBank/DDBJ whole genome shotgun (WGS) entry which is preliminary data.</text>
</comment>
<dbReference type="EMBL" id="JOJR01000111">
    <property type="protein sequence ID" value="RCN45095.1"/>
    <property type="molecule type" value="Genomic_DNA"/>
</dbReference>
<organism evidence="1 2">
    <name type="scientific">Ancylostoma caninum</name>
    <name type="common">Dog hookworm</name>
    <dbReference type="NCBI Taxonomy" id="29170"/>
    <lineage>
        <taxon>Eukaryota</taxon>
        <taxon>Metazoa</taxon>
        <taxon>Ecdysozoa</taxon>
        <taxon>Nematoda</taxon>
        <taxon>Chromadorea</taxon>
        <taxon>Rhabditida</taxon>
        <taxon>Rhabditina</taxon>
        <taxon>Rhabditomorpha</taxon>
        <taxon>Strongyloidea</taxon>
        <taxon>Ancylostomatidae</taxon>
        <taxon>Ancylostomatinae</taxon>
        <taxon>Ancylostoma</taxon>
    </lineage>
</organism>
<protein>
    <submittedName>
        <fullName evidence="1">Uncharacterized protein</fullName>
    </submittedName>
</protein>
<evidence type="ECO:0000313" key="1">
    <source>
        <dbReference type="EMBL" id="RCN45095.1"/>
    </source>
</evidence>
<dbReference type="AlphaFoldDB" id="A0A368GPZ5"/>
<keyword evidence="2" id="KW-1185">Reference proteome</keyword>
<reference evidence="1 2" key="1">
    <citation type="submission" date="2014-10" db="EMBL/GenBank/DDBJ databases">
        <title>Draft genome of the hookworm Ancylostoma caninum.</title>
        <authorList>
            <person name="Mitreva M."/>
        </authorList>
    </citation>
    <scope>NUCLEOTIDE SEQUENCE [LARGE SCALE GENOMIC DNA]</scope>
    <source>
        <strain evidence="1 2">Baltimore</strain>
    </source>
</reference>
<evidence type="ECO:0000313" key="2">
    <source>
        <dbReference type="Proteomes" id="UP000252519"/>
    </source>
</evidence>
<sequence length="47" mass="5489">MAAEKKEGQGREGQPVFVFVWMISNRIVQRSKSSQFILWLRTLLHVS</sequence>
<name>A0A368GPZ5_ANCCA</name>
<proteinExistence type="predicted"/>
<gene>
    <name evidence="1" type="ORF">ANCCAN_08905</name>
</gene>
<accession>A0A368GPZ5</accession>
<dbReference type="Proteomes" id="UP000252519">
    <property type="component" value="Unassembled WGS sequence"/>
</dbReference>